<feature type="compositionally biased region" description="Polar residues" evidence="2">
    <location>
        <begin position="431"/>
        <end position="459"/>
    </location>
</feature>
<dbReference type="PROSITE" id="PS50082">
    <property type="entry name" value="WD_REPEATS_2"/>
    <property type="match status" value="2"/>
</dbReference>
<feature type="compositionally biased region" description="Polar residues" evidence="2">
    <location>
        <begin position="873"/>
        <end position="890"/>
    </location>
</feature>
<dbReference type="InterPro" id="IPR052596">
    <property type="entry name" value="AMBRA1_autophagy"/>
</dbReference>
<name>A0ABM0M9X1_SACKO</name>
<dbReference type="Pfam" id="PF00400">
    <property type="entry name" value="WD40"/>
    <property type="match status" value="2"/>
</dbReference>
<dbReference type="Gene3D" id="2.130.10.10">
    <property type="entry name" value="YVTN repeat-like/Quinoprotein amine dehydrogenase"/>
    <property type="match status" value="1"/>
</dbReference>
<dbReference type="SUPFAM" id="SSF50978">
    <property type="entry name" value="WD40 repeat-like"/>
    <property type="match status" value="1"/>
</dbReference>
<gene>
    <name evidence="4" type="primary">LOC102806163</name>
</gene>
<feature type="compositionally biased region" description="Polar residues" evidence="2">
    <location>
        <begin position="335"/>
        <end position="357"/>
    </location>
</feature>
<evidence type="ECO:0000256" key="1">
    <source>
        <dbReference type="PROSITE-ProRule" id="PRU00221"/>
    </source>
</evidence>
<feature type="compositionally biased region" description="Low complexity" evidence="2">
    <location>
        <begin position="316"/>
        <end position="326"/>
    </location>
</feature>
<feature type="region of interest" description="Disordered" evidence="2">
    <location>
        <begin position="473"/>
        <end position="565"/>
    </location>
</feature>
<feature type="repeat" description="WD" evidence="1">
    <location>
        <begin position="48"/>
        <end position="89"/>
    </location>
</feature>
<dbReference type="PANTHER" id="PTHR22874:SF1">
    <property type="entry name" value="ACTIVATING MOLECULE IN BECN1-REGULATED AUTOPHAGY PROTEIN 1"/>
    <property type="match status" value="1"/>
</dbReference>
<feature type="region of interest" description="Disordered" evidence="2">
    <location>
        <begin position="869"/>
        <end position="896"/>
    </location>
</feature>
<protein>
    <submittedName>
        <fullName evidence="4">Activating molecule in BECN1-regulated autophagy protein 1-like</fullName>
    </submittedName>
</protein>
<dbReference type="PANTHER" id="PTHR22874">
    <property type="entry name" value="ACTIVATING MOLECULE IN BECN1-REGULATED AUTOPHAGY PROTEIN 1"/>
    <property type="match status" value="1"/>
</dbReference>
<feature type="region of interest" description="Disordered" evidence="2">
    <location>
        <begin position="378"/>
        <end position="459"/>
    </location>
</feature>
<accession>A0ABM0M9X1</accession>
<organism evidence="3 4">
    <name type="scientific">Saccoglossus kowalevskii</name>
    <name type="common">Acorn worm</name>
    <dbReference type="NCBI Taxonomy" id="10224"/>
    <lineage>
        <taxon>Eukaryota</taxon>
        <taxon>Metazoa</taxon>
        <taxon>Hemichordata</taxon>
        <taxon>Enteropneusta</taxon>
        <taxon>Harrimaniidae</taxon>
        <taxon>Saccoglossus</taxon>
    </lineage>
</organism>
<evidence type="ECO:0000256" key="2">
    <source>
        <dbReference type="SAM" id="MobiDB-lite"/>
    </source>
</evidence>
<proteinExistence type="predicted"/>
<feature type="compositionally biased region" description="Polar residues" evidence="2">
    <location>
        <begin position="952"/>
        <end position="975"/>
    </location>
</feature>
<feature type="repeat" description="WD" evidence="1">
    <location>
        <begin position="90"/>
        <end position="132"/>
    </location>
</feature>
<dbReference type="InterPro" id="IPR036322">
    <property type="entry name" value="WD40_repeat_dom_sf"/>
</dbReference>
<feature type="region of interest" description="Disordered" evidence="2">
    <location>
        <begin position="307"/>
        <end position="357"/>
    </location>
</feature>
<dbReference type="InterPro" id="IPR001680">
    <property type="entry name" value="WD40_rpt"/>
</dbReference>
<feature type="compositionally biased region" description="Low complexity" evidence="2">
    <location>
        <begin position="521"/>
        <end position="551"/>
    </location>
</feature>
<reference evidence="4" key="1">
    <citation type="submission" date="2025-08" db="UniProtKB">
        <authorList>
            <consortium name="RefSeq"/>
        </authorList>
    </citation>
    <scope>IDENTIFICATION</scope>
    <source>
        <tissue evidence="4">Testes</tissue>
    </source>
</reference>
<feature type="region of interest" description="Disordered" evidence="2">
    <location>
        <begin position="920"/>
        <end position="1027"/>
    </location>
</feature>
<dbReference type="GeneID" id="102806163"/>
<evidence type="ECO:0000313" key="3">
    <source>
        <dbReference type="Proteomes" id="UP000694865"/>
    </source>
</evidence>
<feature type="compositionally biased region" description="Polar residues" evidence="2">
    <location>
        <begin position="405"/>
        <end position="415"/>
    </location>
</feature>
<feature type="compositionally biased region" description="Polar residues" evidence="2">
    <location>
        <begin position="923"/>
        <end position="945"/>
    </location>
</feature>
<keyword evidence="3" id="KW-1185">Reference proteome</keyword>
<sequence length="1027" mass="111735">MSVSSDSILHNLLRREVGLFSGKEQGFFHRVVEDKAAIFSTENTPCYLGCHPRATFLMSFSPDGTLMASSHGDHNIHITDVRTGEHVQSLMGHPRTPWCVSFHPTSNEILASGCLGGEVRIWDLHGGSESWTSDDETVIASLAFHPTDQVLAIATDNRIYLWDWSQPAPFTYVKTALSKEKVRLVKFDPTGLNILTGISNITTGDSDDDLDLSLPREANERDVSEFPQNTEDAHLVRRLRLQLTRQSDPTDDPHTVADALFNHPSNIDADQQAAASVSNVRPLASLRRHTHGPFAYNPMRNLDSVLSGTSDTIGQSDSRSFSDSISNQPVRRHYSSASNSSHAIGHSHYSSGMASTGNVSVDRAENISGLVRTENITSEHVGVSGSRTRTENGSHNIRVPADFGQSITVTASMGPSSSDASQENESSEDAPSSQTENSNAEPLQSNLQVGNNSSAPTSGLQLNIPVINIEVSATSGREGEAQSTSSTASTSNREYSSTPRGSPNSPRLNISIVVSRNRAGTTTTTTRTSSNSEVAASSSGSAESTTRESSSPLHFAGPEMPSGARTFAVRPNRRAVTRSSRLILNQQRRAMSDEASMLTSPLGSESRRARMTRFGFHRGTERSRLLHHHHHYHHHLHQHYSISIFDDTNRPSHALHSAINRAIAGAFAGSGETAVASNIVNTTHRLQWWDFTSYKLPDISDADNNVIVENCKIHNDASCDISQDGTMIAAFVPSHRGFPDDGILAIYSLQADSFGDCLYTKSFGPNAISASISPTNRYVMVGLASRRLHWHVTSKQMVAQIFRLKHAYAGEDSCQHIQNVMHPCDVERRMHVSVNSAKWLPWPGWGVVYGTNRGDLHICRLRMPVIPEDQPTHNDGASNSTRSASQQTRVPDNMYARRNIDTAGRVRDYQMLGVVGLGLVSPPETNSTATQTVPVRVQSTSTQTEHAVGHSGDNTSNVQASTSSHSDTGETIQNRTSDDGQNDYQSNSSSDEDGDTSGHGSGDTSSDVWDSTNNDNQNADVESDDDL</sequence>
<dbReference type="RefSeq" id="XP_006816812.1">
    <property type="nucleotide sequence ID" value="XM_006816749.1"/>
</dbReference>
<dbReference type="InterPro" id="IPR015943">
    <property type="entry name" value="WD40/YVTN_repeat-like_dom_sf"/>
</dbReference>
<feature type="compositionally biased region" description="Polar residues" evidence="2">
    <location>
        <begin position="1008"/>
        <end position="1020"/>
    </location>
</feature>
<feature type="compositionally biased region" description="Polar residues" evidence="2">
    <location>
        <begin position="492"/>
        <end position="520"/>
    </location>
</feature>
<dbReference type="SUPFAM" id="SSF69322">
    <property type="entry name" value="Tricorn protease domain 2"/>
    <property type="match status" value="1"/>
</dbReference>
<keyword evidence="1" id="KW-0853">WD repeat</keyword>
<dbReference type="Proteomes" id="UP000694865">
    <property type="component" value="Unplaced"/>
</dbReference>
<evidence type="ECO:0000313" key="4">
    <source>
        <dbReference type="RefSeq" id="XP_006816812.1"/>
    </source>
</evidence>
<dbReference type="SMART" id="SM00320">
    <property type="entry name" value="WD40"/>
    <property type="match status" value="3"/>
</dbReference>
<feature type="compositionally biased region" description="Polar residues" evidence="2">
    <location>
        <begin position="385"/>
        <end position="395"/>
    </location>
</feature>